<accession>A0ABD0XYC0</accession>
<dbReference type="AlphaFoldDB" id="A0ABD0XYC0"/>
<dbReference type="Proteomes" id="UP001557470">
    <property type="component" value="Unassembled WGS sequence"/>
</dbReference>
<gene>
    <name evidence="1" type="ORF">UPYG_G00081790</name>
</gene>
<evidence type="ECO:0000313" key="1">
    <source>
        <dbReference type="EMBL" id="KAL1007091.1"/>
    </source>
</evidence>
<dbReference type="EMBL" id="JAGEUA010000002">
    <property type="protein sequence ID" value="KAL1007091.1"/>
    <property type="molecule type" value="Genomic_DNA"/>
</dbReference>
<name>A0ABD0XYC0_UMBPY</name>
<comment type="caution">
    <text evidence="1">The sequence shown here is derived from an EMBL/GenBank/DDBJ whole genome shotgun (WGS) entry which is preliminary data.</text>
</comment>
<protein>
    <submittedName>
        <fullName evidence="1">Uncharacterized protein</fullName>
    </submittedName>
</protein>
<evidence type="ECO:0000313" key="2">
    <source>
        <dbReference type="Proteomes" id="UP001557470"/>
    </source>
</evidence>
<sequence length="86" mass="9876">MCWSLSSFCQAIQENQNHALHEEVCLSYKQGPRPYSCSLQICLQDGHGSESISWKQFGGWKRPRHRRSVLLGDKEACRALLIAMLR</sequence>
<organism evidence="1 2">
    <name type="scientific">Umbra pygmaea</name>
    <name type="common">Eastern mudminnow</name>
    <dbReference type="NCBI Taxonomy" id="75934"/>
    <lineage>
        <taxon>Eukaryota</taxon>
        <taxon>Metazoa</taxon>
        <taxon>Chordata</taxon>
        <taxon>Craniata</taxon>
        <taxon>Vertebrata</taxon>
        <taxon>Euteleostomi</taxon>
        <taxon>Actinopterygii</taxon>
        <taxon>Neopterygii</taxon>
        <taxon>Teleostei</taxon>
        <taxon>Protacanthopterygii</taxon>
        <taxon>Esociformes</taxon>
        <taxon>Umbridae</taxon>
        <taxon>Umbra</taxon>
    </lineage>
</organism>
<proteinExistence type="predicted"/>
<reference evidence="1 2" key="1">
    <citation type="submission" date="2024-06" db="EMBL/GenBank/DDBJ databases">
        <authorList>
            <person name="Pan Q."/>
            <person name="Wen M."/>
            <person name="Jouanno E."/>
            <person name="Zahm M."/>
            <person name="Klopp C."/>
            <person name="Cabau C."/>
            <person name="Louis A."/>
            <person name="Berthelot C."/>
            <person name="Parey E."/>
            <person name="Roest Crollius H."/>
            <person name="Montfort J."/>
            <person name="Robinson-Rechavi M."/>
            <person name="Bouchez O."/>
            <person name="Lampietro C."/>
            <person name="Lopez Roques C."/>
            <person name="Donnadieu C."/>
            <person name="Postlethwait J."/>
            <person name="Bobe J."/>
            <person name="Verreycken H."/>
            <person name="Guiguen Y."/>
        </authorList>
    </citation>
    <scope>NUCLEOTIDE SEQUENCE [LARGE SCALE GENOMIC DNA]</scope>
    <source>
        <strain evidence="1">Up_M1</strain>
        <tissue evidence="1">Testis</tissue>
    </source>
</reference>
<keyword evidence="2" id="KW-1185">Reference proteome</keyword>